<reference evidence="2 3" key="1">
    <citation type="submission" date="2015-07" db="EMBL/GenBank/DDBJ databases">
        <title>The genome of Eufriesea mexicana.</title>
        <authorList>
            <person name="Pan H."/>
            <person name="Kapheim K."/>
        </authorList>
    </citation>
    <scope>NUCLEOTIDE SEQUENCE [LARGE SCALE GENOMIC DNA]</scope>
    <source>
        <strain evidence="2">0111107269</strain>
        <tissue evidence="2">Whole body</tissue>
    </source>
</reference>
<feature type="region of interest" description="Disordered" evidence="1">
    <location>
        <begin position="1"/>
        <end position="67"/>
    </location>
</feature>
<organism evidence="2 3">
    <name type="scientific">Eufriesea mexicana</name>
    <dbReference type="NCBI Taxonomy" id="516756"/>
    <lineage>
        <taxon>Eukaryota</taxon>
        <taxon>Metazoa</taxon>
        <taxon>Ecdysozoa</taxon>
        <taxon>Arthropoda</taxon>
        <taxon>Hexapoda</taxon>
        <taxon>Insecta</taxon>
        <taxon>Pterygota</taxon>
        <taxon>Neoptera</taxon>
        <taxon>Endopterygota</taxon>
        <taxon>Hymenoptera</taxon>
        <taxon>Apocrita</taxon>
        <taxon>Aculeata</taxon>
        <taxon>Apoidea</taxon>
        <taxon>Anthophila</taxon>
        <taxon>Apidae</taxon>
        <taxon>Eufriesea</taxon>
    </lineage>
</organism>
<dbReference type="EMBL" id="KQ776753">
    <property type="protein sequence ID" value="OAD52182.1"/>
    <property type="molecule type" value="Genomic_DNA"/>
</dbReference>
<feature type="compositionally biased region" description="Basic and acidic residues" evidence="1">
    <location>
        <begin position="1"/>
        <end position="30"/>
    </location>
</feature>
<evidence type="ECO:0000313" key="2">
    <source>
        <dbReference type="EMBL" id="OAD52182.1"/>
    </source>
</evidence>
<name>A0A310S4K7_9HYME</name>
<keyword evidence="3" id="KW-1185">Reference proteome</keyword>
<dbReference type="Proteomes" id="UP000250275">
    <property type="component" value="Unassembled WGS sequence"/>
</dbReference>
<feature type="compositionally biased region" description="Basic and acidic residues" evidence="1">
    <location>
        <begin position="128"/>
        <end position="145"/>
    </location>
</feature>
<gene>
    <name evidence="2" type="ORF">WN48_02747</name>
</gene>
<sequence>MRGALPRKDPHGSFRSTDKKAWKLPCRDGRGVYGQKKSLEGEAPESLRVGQGRTEHAGTEGSSVGGGARVGAVGTAGTVPAVTGVSSVASGYWTALNRLSVDSHDIRPVKRPWYDVPSFAARTRARLVSRELRNPVETKSSRRDTIGGGGSNGVPSREE</sequence>
<proteinExistence type="predicted"/>
<feature type="region of interest" description="Disordered" evidence="1">
    <location>
        <begin position="124"/>
        <end position="159"/>
    </location>
</feature>
<protein>
    <submittedName>
        <fullName evidence="2">Uncharacterized protein</fullName>
    </submittedName>
</protein>
<evidence type="ECO:0000256" key="1">
    <source>
        <dbReference type="SAM" id="MobiDB-lite"/>
    </source>
</evidence>
<evidence type="ECO:0000313" key="3">
    <source>
        <dbReference type="Proteomes" id="UP000250275"/>
    </source>
</evidence>
<accession>A0A310S4K7</accession>
<dbReference type="AlphaFoldDB" id="A0A310S4K7"/>